<dbReference type="Proteomes" id="UP001320876">
    <property type="component" value="Unassembled WGS sequence"/>
</dbReference>
<proteinExistence type="predicted"/>
<dbReference type="SUPFAM" id="SSF47413">
    <property type="entry name" value="lambda repressor-like DNA-binding domains"/>
    <property type="match status" value="1"/>
</dbReference>
<keyword evidence="2" id="KW-1185">Reference proteome</keyword>
<name>A0ABT3GS42_9BACT</name>
<dbReference type="RefSeq" id="WP_264490449.1">
    <property type="nucleotide sequence ID" value="NZ_JAPDDT010000024.1"/>
</dbReference>
<evidence type="ECO:0000313" key="2">
    <source>
        <dbReference type="Proteomes" id="UP001320876"/>
    </source>
</evidence>
<protein>
    <recommendedName>
        <fullName evidence="3">Addiction module antidote protein, HigA family</fullName>
    </recommendedName>
</protein>
<dbReference type="CDD" id="cd00093">
    <property type="entry name" value="HTH_XRE"/>
    <property type="match status" value="1"/>
</dbReference>
<gene>
    <name evidence="1" type="ORF">OKA05_27565</name>
</gene>
<dbReference type="InterPro" id="IPR001387">
    <property type="entry name" value="Cro/C1-type_HTH"/>
</dbReference>
<reference evidence="1 2" key="1">
    <citation type="submission" date="2022-10" db="EMBL/GenBank/DDBJ databases">
        <title>Luteolibacter arcticus strain CCTCC AB 2014275, whole genome shotgun sequencing project.</title>
        <authorList>
            <person name="Zhao G."/>
            <person name="Shen L."/>
        </authorList>
    </citation>
    <scope>NUCLEOTIDE SEQUENCE [LARGE SCALE GENOMIC DNA]</scope>
    <source>
        <strain evidence="1 2">CCTCC AB 2014275</strain>
    </source>
</reference>
<sequence length="102" mass="11619">MKAKSPRLLPLQNYFAEALREILEDGELAQARVAEATGIPASHLTQMKKGRRRCTPEYDLRLGKFYSVSPGYFLRLQMAYEMEKTAREKAAQLALIQPLHPV</sequence>
<dbReference type="InterPro" id="IPR010982">
    <property type="entry name" value="Lambda_DNA-bd_dom_sf"/>
</dbReference>
<accession>A0ABT3GS42</accession>
<comment type="caution">
    <text evidence="1">The sequence shown here is derived from an EMBL/GenBank/DDBJ whole genome shotgun (WGS) entry which is preliminary data.</text>
</comment>
<dbReference type="EMBL" id="JAPDDT010000024">
    <property type="protein sequence ID" value="MCW1926341.1"/>
    <property type="molecule type" value="Genomic_DNA"/>
</dbReference>
<evidence type="ECO:0008006" key="3">
    <source>
        <dbReference type="Google" id="ProtNLM"/>
    </source>
</evidence>
<evidence type="ECO:0000313" key="1">
    <source>
        <dbReference type="EMBL" id="MCW1926341.1"/>
    </source>
</evidence>
<organism evidence="1 2">
    <name type="scientific">Luteolibacter arcticus</name>
    <dbReference type="NCBI Taxonomy" id="1581411"/>
    <lineage>
        <taxon>Bacteria</taxon>
        <taxon>Pseudomonadati</taxon>
        <taxon>Verrucomicrobiota</taxon>
        <taxon>Verrucomicrobiia</taxon>
        <taxon>Verrucomicrobiales</taxon>
        <taxon>Verrucomicrobiaceae</taxon>
        <taxon>Luteolibacter</taxon>
    </lineage>
</organism>
<dbReference type="Gene3D" id="1.10.260.40">
    <property type="entry name" value="lambda repressor-like DNA-binding domains"/>
    <property type="match status" value="1"/>
</dbReference>